<feature type="transmembrane region" description="Helical" evidence="1">
    <location>
        <begin position="100"/>
        <end position="119"/>
    </location>
</feature>
<sequence length="335" mass="37274">MLAPELQNYLDSLKAKANTISDEQLRGMIKVAGWGEETFVEAIDYFRSPSAPPKTPAPSPEALELKKIVIPKSVLREMSQDAKAMNPTVTIDRRPGLFQWVLLLFFALAIPLSAFVALARTMPELFTGTQQLVTALVDVNALVALTPGLLVGLLGVIISLFIARRAYRTKGRPVISFLFGLCVHILFLIAAYVAIQWGIALFGEELPREGFAISLAISFAGSLYTLVFFTAFVLGTFFLLLSYMFPVPLQETFQHSAGGQVRVILFTLLLVAYLFNIAYFPALLTERKELCYLVFDNRVKSECFAQIAALESVKRAEPLELQSEDDQYYRDVQAL</sequence>
<dbReference type="EMBL" id="MFLY01000034">
    <property type="protein sequence ID" value="OGG72732.1"/>
    <property type="molecule type" value="Genomic_DNA"/>
</dbReference>
<feature type="transmembrane region" description="Helical" evidence="1">
    <location>
        <begin position="211"/>
        <end position="242"/>
    </location>
</feature>
<dbReference type="Proteomes" id="UP000177306">
    <property type="component" value="Unassembled WGS sequence"/>
</dbReference>
<keyword evidence="1" id="KW-0812">Transmembrane</keyword>
<name>A0A1F6EHE0_9BACT</name>
<protein>
    <submittedName>
        <fullName evidence="2">Uncharacterized protein</fullName>
    </submittedName>
</protein>
<evidence type="ECO:0000313" key="2">
    <source>
        <dbReference type="EMBL" id="OGG72732.1"/>
    </source>
</evidence>
<keyword evidence="1" id="KW-0472">Membrane</keyword>
<evidence type="ECO:0000256" key="1">
    <source>
        <dbReference type="SAM" id="Phobius"/>
    </source>
</evidence>
<comment type="caution">
    <text evidence="2">The sequence shown here is derived from an EMBL/GenBank/DDBJ whole genome shotgun (WGS) entry which is preliminary data.</text>
</comment>
<reference evidence="2 3" key="1">
    <citation type="journal article" date="2016" name="Nat. Commun.">
        <title>Thousands of microbial genomes shed light on interconnected biogeochemical processes in an aquifer system.</title>
        <authorList>
            <person name="Anantharaman K."/>
            <person name="Brown C.T."/>
            <person name="Hug L.A."/>
            <person name="Sharon I."/>
            <person name="Castelle C.J."/>
            <person name="Probst A.J."/>
            <person name="Thomas B.C."/>
            <person name="Singh A."/>
            <person name="Wilkins M.J."/>
            <person name="Karaoz U."/>
            <person name="Brodie E.L."/>
            <person name="Williams K.H."/>
            <person name="Hubbard S.S."/>
            <person name="Banfield J.F."/>
        </authorList>
    </citation>
    <scope>NUCLEOTIDE SEQUENCE [LARGE SCALE GENOMIC DNA]</scope>
</reference>
<evidence type="ECO:0000313" key="3">
    <source>
        <dbReference type="Proteomes" id="UP000177306"/>
    </source>
</evidence>
<feature type="transmembrane region" description="Helical" evidence="1">
    <location>
        <begin position="174"/>
        <end position="199"/>
    </location>
</feature>
<feature type="transmembrane region" description="Helical" evidence="1">
    <location>
        <begin position="139"/>
        <end position="162"/>
    </location>
</feature>
<organism evidence="2 3">
    <name type="scientific">Candidatus Kaiserbacteria bacterium RIFCSPLOWO2_01_FULL_53_17</name>
    <dbReference type="NCBI Taxonomy" id="1798511"/>
    <lineage>
        <taxon>Bacteria</taxon>
        <taxon>Candidatus Kaiseribacteriota</taxon>
    </lineage>
</organism>
<accession>A0A1F6EHE0</accession>
<feature type="transmembrane region" description="Helical" evidence="1">
    <location>
        <begin position="263"/>
        <end position="284"/>
    </location>
</feature>
<gene>
    <name evidence="2" type="ORF">A3A38_03665</name>
</gene>
<proteinExistence type="predicted"/>
<keyword evidence="1" id="KW-1133">Transmembrane helix</keyword>
<dbReference type="AlphaFoldDB" id="A0A1F6EHE0"/>